<sequence>MRTALRIIGRMAAYLIGGLAIAVATLAAMAAALLFLGGTVGMIAALACLVPAARAYCRLDAALYPEADQP</sequence>
<proteinExistence type="predicted"/>
<keyword evidence="1" id="KW-0812">Transmembrane</keyword>
<evidence type="ECO:0000256" key="1">
    <source>
        <dbReference type="SAM" id="Phobius"/>
    </source>
</evidence>
<keyword evidence="1" id="KW-1133">Transmembrane helix</keyword>
<feature type="transmembrane region" description="Helical" evidence="1">
    <location>
        <begin position="12"/>
        <end position="34"/>
    </location>
</feature>
<accession>A0ABY6DQP3</accession>
<keyword evidence="1" id="KW-0472">Membrane</keyword>
<name>A0ABY6DQP3_9NEIS</name>
<evidence type="ECO:0008006" key="4">
    <source>
        <dbReference type="Google" id="ProtNLM"/>
    </source>
</evidence>
<organism evidence="2 3">
    <name type="scientific">Chitiniphilus purpureus</name>
    <dbReference type="NCBI Taxonomy" id="2981137"/>
    <lineage>
        <taxon>Bacteria</taxon>
        <taxon>Pseudomonadati</taxon>
        <taxon>Pseudomonadota</taxon>
        <taxon>Betaproteobacteria</taxon>
        <taxon>Neisseriales</taxon>
        <taxon>Chitinibacteraceae</taxon>
        <taxon>Chitiniphilus</taxon>
    </lineage>
</organism>
<evidence type="ECO:0000313" key="3">
    <source>
        <dbReference type="Proteomes" id="UP001061302"/>
    </source>
</evidence>
<dbReference type="EMBL" id="CP106753">
    <property type="protein sequence ID" value="UXY16692.1"/>
    <property type="molecule type" value="Genomic_DNA"/>
</dbReference>
<gene>
    <name evidence="2" type="ORF">N8I74_06635</name>
</gene>
<evidence type="ECO:0000313" key="2">
    <source>
        <dbReference type="EMBL" id="UXY16692.1"/>
    </source>
</evidence>
<keyword evidence="3" id="KW-1185">Reference proteome</keyword>
<dbReference type="Proteomes" id="UP001061302">
    <property type="component" value="Chromosome"/>
</dbReference>
<protein>
    <recommendedName>
        <fullName evidence="4">DUF2892 domain-containing protein</fullName>
    </recommendedName>
</protein>
<feature type="transmembrane region" description="Helical" evidence="1">
    <location>
        <begin position="40"/>
        <end position="57"/>
    </location>
</feature>
<reference evidence="2" key="1">
    <citation type="submission" date="2022-10" db="EMBL/GenBank/DDBJ databases">
        <title>Chitiniphilus purpureus sp. nov., a novel chitin-degrading bacterium isolated from crawfish pond sediment.</title>
        <authorList>
            <person name="Li K."/>
        </authorList>
    </citation>
    <scope>NUCLEOTIDE SEQUENCE</scope>
    <source>
        <strain evidence="2">CD1</strain>
    </source>
</reference>
<dbReference type="RefSeq" id="WP_263126076.1">
    <property type="nucleotide sequence ID" value="NZ_CP106753.1"/>
</dbReference>